<dbReference type="Pfam" id="PF20434">
    <property type="entry name" value="BD-FAE"/>
    <property type="match status" value="1"/>
</dbReference>
<accession>A0A401XJB7</accession>
<dbReference type="NCBIfam" id="TIGR04183">
    <property type="entry name" value="Por_Secre_tail"/>
    <property type="match status" value="1"/>
</dbReference>
<comment type="caution">
    <text evidence="5">The sequence shown here is derived from an EMBL/GenBank/DDBJ whole genome shotgun (WGS) entry which is preliminary data.</text>
</comment>
<dbReference type="Pfam" id="PF18962">
    <property type="entry name" value="Por_Secre_tail"/>
    <property type="match status" value="1"/>
</dbReference>
<organism evidence="5 6">
    <name type="scientific">Thermaurantimonas aggregans</name>
    <dbReference type="NCBI Taxonomy" id="2173829"/>
    <lineage>
        <taxon>Bacteria</taxon>
        <taxon>Pseudomonadati</taxon>
        <taxon>Bacteroidota</taxon>
        <taxon>Flavobacteriia</taxon>
        <taxon>Flavobacteriales</taxon>
        <taxon>Schleiferiaceae</taxon>
        <taxon>Thermaurantimonas</taxon>
    </lineage>
</organism>
<evidence type="ECO:0000313" key="6">
    <source>
        <dbReference type="Proteomes" id="UP000286715"/>
    </source>
</evidence>
<reference evidence="5 6" key="1">
    <citation type="submission" date="2018-11" db="EMBL/GenBank/DDBJ databases">
        <title>Schleiferia aggregans sp. nov., a moderately thermophilic heterotrophic bacterium isolated from microbial mats at a terrestrial hot spring.</title>
        <authorList>
            <person name="Iino T."/>
            <person name="Ohkuma M."/>
            <person name="Haruta S."/>
        </authorList>
    </citation>
    <scope>NUCLEOTIDE SEQUENCE [LARGE SCALE GENOMIC DNA]</scope>
    <source>
        <strain evidence="5 6">LA</strain>
    </source>
</reference>
<evidence type="ECO:0000313" key="5">
    <source>
        <dbReference type="EMBL" id="GCD77096.1"/>
    </source>
</evidence>
<dbReference type="Gene3D" id="3.40.50.1820">
    <property type="entry name" value="alpha/beta hydrolase"/>
    <property type="match status" value="1"/>
</dbReference>
<dbReference type="InterPro" id="IPR026444">
    <property type="entry name" value="Secre_tail"/>
</dbReference>
<dbReference type="AlphaFoldDB" id="A0A401XJB7"/>
<evidence type="ECO:0000259" key="4">
    <source>
        <dbReference type="Pfam" id="PF20434"/>
    </source>
</evidence>
<dbReference type="InterPro" id="IPR050300">
    <property type="entry name" value="GDXG_lipolytic_enzyme"/>
</dbReference>
<dbReference type="PANTHER" id="PTHR48081">
    <property type="entry name" value="AB HYDROLASE SUPERFAMILY PROTEIN C4A8.06C"/>
    <property type="match status" value="1"/>
</dbReference>
<keyword evidence="1" id="KW-0732">Signal</keyword>
<sequence>MKKIYMLSSALFLVLTLNGQRYLNEVFTQLDSIKDVQYGQAIAWNNDTVKLYVDIFKPANDSATNRPLIILAHGGSFIAGNRQDEFITDLCRRFARRGYVTASISYRLGVNQQNFLNISEEFIMAAIRGTQDFNAAVRFFKKSATQGNPYGIDTNRLVAGGYSAGSIAALHSVYLRDTNVVTQQVRSLIKLLGGVEGSSGNSGFSSESHLVVNIAGAVLDTQIILQQYVRPIVSFHGTVDNTVKFGRGFVQVNGFNILQLDGSSLIDVRVKNLGSTSSLFAFQNVDHDLPYNTTRRNTIVTEMANFLFAWLNGTLGQKTFTDLRVAYYPNPAREMLNITLEKSAVIKIYTINGQLLKEISCTEGDNAITVADLPRGMVLVTIHDGVNTVTNKLLLQ</sequence>
<dbReference type="OrthoDB" id="9803990at2"/>
<name>A0A401XJB7_9FLAO</name>
<evidence type="ECO:0000256" key="2">
    <source>
        <dbReference type="ARBA" id="ARBA00022801"/>
    </source>
</evidence>
<dbReference type="Proteomes" id="UP000286715">
    <property type="component" value="Unassembled WGS sequence"/>
</dbReference>
<evidence type="ECO:0000256" key="1">
    <source>
        <dbReference type="ARBA" id="ARBA00022729"/>
    </source>
</evidence>
<protein>
    <recommendedName>
        <fullName evidence="7">Secretion system C-terminal sorting domain-containing protein</fullName>
    </recommendedName>
</protein>
<gene>
    <name evidence="5" type="ORF">JCM31826_05780</name>
</gene>
<dbReference type="InterPro" id="IPR029058">
    <property type="entry name" value="AB_hydrolase_fold"/>
</dbReference>
<dbReference type="GO" id="GO:0016787">
    <property type="term" value="F:hydrolase activity"/>
    <property type="evidence" value="ECO:0007669"/>
    <property type="project" value="UniProtKB-KW"/>
</dbReference>
<feature type="domain" description="BD-FAE-like" evidence="4">
    <location>
        <begin position="54"/>
        <end position="179"/>
    </location>
</feature>
<keyword evidence="6" id="KW-1185">Reference proteome</keyword>
<dbReference type="EMBL" id="BHZE01000004">
    <property type="protein sequence ID" value="GCD77096.1"/>
    <property type="molecule type" value="Genomic_DNA"/>
</dbReference>
<dbReference type="InterPro" id="IPR049492">
    <property type="entry name" value="BD-FAE-like_dom"/>
</dbReference>
<proteinExistence type="predicted"/>
<evidence type="ECO:0000259" key="3">
    <source>
        <dbReference type="Pfam" id="PF18962"/>
    </source>
</evidence>
<dbReference type="SUPFAM" id="SSF53474">
    <property type="entry name" value="alpha/beta-Hydrolases"/>
    <property type="match status" value="1"/>
</dbReference>
<feature type="domain" description="Secretion system C-terminal sorting" evidence="3">
    <location>
        <begin position="328"/>
        <end position="394"/>
    </location>
</feature>
<dbReference type="RefSeq" id="WP_124397158.1">
    <property type="nucleotide sequence ID" value="NZ_BHZE01000004.1"/>
</dbReference>
<keyword evidence="2" id="KW-0378">Hydrolase</keyword>
<evidence type="ECO:0008006" key="7">
    <source>
        <dbReference type="Google" id="ProtNLM"/>
    </source>
</evidence>